<dbReference type="PROSITE" id="PS00194">
    <property type="entry name" value="THIOREDOXIN_1"/>
    <property type="match status" value="1"/>
</dbReference>
<dbReference type="RefSeq" id="WP_103787875.1">
    <property type="nucleotide sequence ID" value="NZ_PQVF01000002.1"/>
</dbReference>
<accession>A0A2S5A7P7</accession>
<keyword evidence="3" id="KW-1015">Disulfide bond</keyword>
<dbReference type="Proteomes" id="UP000236893">
    <property type="component" value="Unassembled WGS sequence"/>
</dbReference>
<keyword evidence="5" id="KW-0732">Signal</keyword>
<dbReference type="EMBL" id="PQVF01000002">
    <property type="protein sequence ID" value="POY38618.1"/>
    <property type="molecule type" value="Genomic_DNA"/>
</dbReference>
<dbReference type="InterPro" id="IPR017937">
    <property type="entry name" value="Thioredoxin_CS"/>
</dbReference>
<comment type="caution">
    <text evidence="7">The sequence shown here is derived from an EMBL/GenBank/DDBJ whole genome shotgun (WGS) entry which is preliminary data.</text>
</comment>
<dbReference type="Gene3D" id="3.40.30.10">
    <property type="entry name" value="Glutaredoxin"/>
    <property type="match status" value="1"/>
</dbReference>
<evidence type="ECO:0000256" key="1">
    <source>
        <dbReference type="ARBA" id="ARBA00004196"/>
    </source>
</evidence>
<dbReference type="PANTHER" id="PTHR42852">
    <property type="entry name" value="THIOL:DISULFIDE INTERCHANGE PROTEIN DSBE"/>
    <property type="match status" value="1"/>
</dbReference>
<name>A0A2S5A7P7_9SPHI</name>
<keyword evidence="2" id="KW-0201">Cytochrome c-type biogenesis</keyword>
<evidence type="ECO:0000256" key="3">
    <source>
        <dbReference type="ARBA" id="ARBA00023157"/>
    </source>
</evidence>
<evidence type="ECO:0000256" key="5">
    <source>
        <dbReference type="SAM" id="SignalP"/>
    </source>
</evidence>
<dbReference type="InterPro" id="IPR013740">
    <property type="entry name" value="Redoxin"/>
</dbReference>
<dbReference type="InterPro" id="IPR050553">
    <property type="entry name" value="Thioredoxin_ResA/DsbE_sf"/>
</dbReference>
<dbReference type="GO" id="GO:0017004">
    <property type="term" value="P:cytochrome complex assembly"/>
    <property type="evidence" value="ECO:0007669"/>
    <property type="project" value="UniProtKB-KW"/>
</dbReference>
<reference evidence="7 8" key="1">
    <citation type="submission" date="2018-01" db="EMBL/GenBank/DDBJ databases">
        <authorList>
            <person name="Gaut B.S."/>
            <person name="Morton B.R."/>
            <person name="Clegg M.T."/>
            <person name="Duvall M.R."/>
        </authorList>
    </citation>
    <scope>NUCLEOTIDE SEQUENCE [LARGE SCALE GENOMIC DNA]</scope>
    <source>
        <strain evidence="7 8">HR-AV</strain>
    </source>
</reference>
<proteinExistence type="predicted"/>
<evidence type="ECO:0000256" key="2">
    <source>
        <dbReference type="ARBA" id="ARBA00022748"/>
    </source>
</evidence>
<dbReference type="AlphaFoldDB" id="A0A2S5A7P7"/>
<keyword evidence="8" id="KW-1185">Reference proteome</keyword>
<keyword evidence="4" id="KW-0676">Redox-active center</keyword>
<gene>
    <name evidence="7" type="ORF">C3K47_04275</name>
</gene>
<dbReference type="PROSITE" id="PS51352">
    <property type="entry name" value="THIOREDOXIN_2"/>
    <property type="match status" value="1"/>
</dbReference>
<evidence type="ECO:0000256" key="4">
    <source>
        <dbReference type="ARBA" id="ARBA00023284"/>
    </source>
</evidence>
<dbReference type="Pfam" id="PF08534">
    <property type="entry name" value="Redoxin"/>
    <property type="match status" value="1"/>
</dbReference>
<comment type="subcellular location">
    <subcellularLocation>
        <location evidence="1">Cell envelope</location>
    </subcellularLocation>
</comment>
<dbReference type="InterPro" id="IPR013766">
    <property type="entry name" value="Thioredoxin_domain"/>
</dbReference>
<feature type="signal peptide" evidence="5">
    <location>
        <begin position="1"/>
        <end position="20"/>
    </location>
</feature>
<dbReference type="GO" id="GO:0030313">
    <property type="term" value="C:cell envelope"/>
    <property type="evidence" value="ECO:0007669"/>
    <property type="project" value="UniProtKB-SubCell"/>
</dbReference>
<dbReference type="SUPFAM" id="SSF52833">
    <property type="entry name" value="Thioredoxin-like"/>
    <property type="match status" value="1"/>
</dbReference>
<dbReference type="OrthoDB" id="736810at2"/>
<feature type="domain" description="Thioredoxin" evidence="6">
    <location>
        <begin position="320"/>
        <end position="461"/>
    </location>
</feature>
<feature type="chain" id="PRO_5015597495" description="Thioredoxin domain-containing protein" evidence="5">
    <location>
        <begin position="21"/>
        <end position="464"/>
    </location>
</feature>
<organism evidence="7 8">
    <name type="scientific">Solitalea longa</name>
    <dbReference type="NCBI Taxonomy" id="2079460"/>
    <lineage>
        <taxon>Bacteria</taxon>
        <taxon>Pseudomonadati</taxon>
        <taxon>Bacteroidota</taxon>
        <taxon>Sphingobacteriia</taxon>
        <taxon>Sphingobacteriales</taxon>
        <taxon>Sphingobacteriaceae</taxon>
        <taxon>Solitalea</taxon>
    </lineage>
</organism>
<sequence length="464" mass="53718">MKKLLVFAAFLQFSTIAANAQVTESTITCRVIGSNDKTVVSLFQVKNGEAVKVASTKPDQNKIAFFKVSEQKEGTYFVVPAGSHGAIYRNAIYLKRGERVKLTGYIGTSMTMDFDSCKLEKPNLETQRLNKWLVKFADFSTARWKEKDSFDFYAEYKKLETFSADLTKVKTANSQYNAFLKDWINTDLHFLKAGNFFYFNISVKKLSYDSSAVVQPFYKSLNDTKILSTTAAFNSTRCFDMMKYVLSYWVYQKKLKPESPFDNTGMIANDNLKAFYLAKFFDRINTYEEFAKYVMPYKETFTNPELKDSYNKKYNALTKYAKGAPGLNFSFNDVNEKTYTLQDFKGKVVVIDLWATWCTPCRREKPTFMKIEEEYQGRNDIIFIGISQNKIKEKESWKKFVNENAYKGLELLDYQNQFTDFYNLAGIPRYMIFDRNGKVFTVDAPRPTTPEFKKTIEQALALGK</sequence>
<evidence type="ECO:0000313" key="7">
    <source>
        <dbReference type="EMBL" id="POY38618.1"/>
    </source>
</evidence>
<dbReference type="PANTHER" id="PTHR42852:SF6">
    <property type="entry name" value="THIOL:DISULFIDE INTERCHANGE PROTEIN DSBE"/>
    <property type="match status" value="1"/>
</dbReference>
<dbReference type="CDD" id="cd02966">
    <property type="entry name" value="TlpA_like_family"/>
    <property type="match status" value="1"/>
</dbReference>
<evidence type="ECO:0000259" key="6">
    <source>
        <dbReference type="PROSITE" id="PS51352"/>
    </source>
</evidence>
<dbReference type="GO" id="GO:0016491">
    <property type="term" value="F:oxidoreductase activity"/>
    <property type="evidence" value="ECO:0007669"/>
    <property type="project" value="InterPro"/>
</dbReference>
<evidence type="ECO:0000313" key="8">
    <source>
        <dbReference type="Proteomes" id="UP000236893"/>
    </source>
</evidence>
<dbReference type="InterPro" id="IPR036249">
    <property type="entry name" value="Thioredoxin-like_sf"/>
</dbReference>
<protein>
    <recommendedName>
        <fullName evidence="6">Thioredoxin domain-containing protein</fullName>
    </recommendedName>
</protein>